<name>A0A7I8VV19_9ANNE</name>
<keyword evidence="5" id="KW-1133">Transmembrane helix</keyword>
<dbReference type="InterPro" id="IPR001873">
    <property type="entry name" value="ENaC"/>
</dbReference>
<keyword evidence="12" id="KW-0732">Signal</keyword>
<keyword evidence="9 11" id="KW-0739">Sodium transport</keyword>
<evidence type="ECO:0000256" key="4">
    <source>
        <dbReference type="ARBA" id="ARBA00022692"/>
    </source>
</evidence>
<evidence type="ECO:0000256" key="5">
    <source>
        <dbReference type="ARBA" id="ARBA00022989"/>
    </source>
</evidence>
<keyword evidence="14" id="KW-1185">Reference proteome</keyword>
<keyword evidence="7 11" id="KW-0406">Ion transport</keyword>
<keyword evidence="6" id="KW-0915">Sodium</keyword>
<evidence type="ECO:0000256" key="10">
    <source>
        <dbReference type="ARBA" id="ARBA00023303"/>
    </source>
</evidence>
<evidence type="ECO:0000256" key="7">
    <source>
        <dbReference type="ARBA" id="ARBA00023065"/>
    </source>
</evidence>
<evidence type="ECO:0000256" key="3">
    <source>
        <dbReference type="ARBA" id="ARBA00022461"/>
    </source>
</evidence>
<keyword evidence="3 11" id="KW-0894">Sodium channel</keyword>
<keyword evidence="4 11" id="KW-0812">Transmembrane</keyword>
<evidence type="ECO:0000256" key="1">
    <source>
        <dbReference type="ARBA" id="ARBA00004141"/>
    </source>
</evidence>
<dbReference type="Gene3D" id="2.60.470.10">
    <property type="entry name" value="Acid-sensing ion channels like domains"/>
    <property type="match status" value="1"/>
</dbReference>
<reference evidence="13 14" key="1">
    <citation type="submission" date="2020-08" db="EMBL/GenBank/DDBJ databases">
        <authorList>
            <person name="Hejnol A."/>
        </authorList>
    </citation>
    <scope>NUCLEOTIDE SEQUENCE [LARGE SCALE GENOMIC DNA]</scope>
</reference>
<evidence type="ECO:0000256" key="12">
    <source>
        <dbReference type="SAM" id="SignalP"/>
    </source>
</evidence>
<evidence type="ECO:0000256" key="6">
    <source>
        <dbReference type="ARBA" id="ARBA00023053"/>
    </source>
</evidence>
<gene>
    <name evidence="13" type="ORF">DGYR_LOCUS7779</name>
</gene>
<dbReference type="GO" id="GO:0015280">
    <property type="term" value="F:ligand-gated sodium channel activity"/>
    <property type="evidence" value="ECO:0007669"/>
    <property type="project" value="TreeGrafter"/>
</dbReference>
<evidence type="ECO:0000313" key="14">
    <source>
        <dbReference type="Proteomes" id="UP000549394"/>
    </source>
</evidence>
<accession>A0A7I8VV19</accession>
<dbReference type="AlphaFoldDB" id="A0A7I8VV19"/>
<evidence type="ECO:0000256" key="2">
    <source>
        <dbReference type="ARBA" id="ARBA00022448"/>
    </source>
</evidence>
<comment type="subcellular location">
    <subcellularLocation>
        <location evidence="1">Membrane</location>
        <topology evidence="1">Multi-pass membrane protein</topology>
    </subcellularLocation>
</comment>
<dbReference type="PANTHER" id="PTHR11690">
    <property type="entry name" value="AMILORIDE-SENSITIVE SODIUM CHANNEL-RELATED"/>
    <property type="match status" value="1"/>
</dbReference>
<proteinExistence type="inferred from homology"/>
<evidence type="ECO:0000256" key="11">
    <source>
        <dbReference type="RuleBase" id="RU000679"/>
    </source>
</evidence>
<evidence type="ECO:0000256" key="8">
    <source>
        <dbReference type="ARBA" id="ARBA00023136"/>
    </source>
</evidence>
<evidence type="ECO:0000256" key="9">
    <source>
        <dbReference type="ARBA" id="ARBA00023201"/>
    </source>
</evidence>
<organism evidence="13 14">
    <name type="scientific">Dimorphilus gyrociliatus</name>
    <dbReference type="NCBI Taxonomy" id="2664684"/>
    <lineage>
        <taxon>Eukaryota</taxon>
        <taxon>Metazoa</taxon>
        <taxon>Spiralia</taxon>
        <taxon>Lophotrochozoa</taxon>
        <taxon>Annelida</taxon>
        <taxon>Polychaeta</taxon>
        <taxon>Polychaeta incertae sedis</taxon>
        <taxon>Dinophilidae</taxon>
        <taxon>Dimorphilus</taxon>
    </lineage>
</organism>
<feature type="chain" id="PRO_5029684466" evidence="12">
    <location>
        <begin position="18"/>
        <end position="580"/>
    </location>
</feature>
<keyword evidence="10 11" id="KW-0407">Ion channel</keyword>
<dbReference type="GO" id="GO:0005886">
    <property type="term" value="C:plasma membrane"/>
    <property type="evidence" value="ECO:0007669"/>
    <property type="project" value="TreeGrafter"/>
</dbReference>
<sequence length="580" mass="66155">MLRKVIVMALLCILSQSRLQSETCEFQMSRLRDVLDRFADSTSMHGVPKAIKARSVAARSCWIVVCVLAGSMFGMQMFEVLKRYYSYPKKVTIEVVATPVAFPAISLCNFRNLDVHVLNQVNRMFIKDPEPANHINSTNQRFVSDYMKIVAKYARLWYTYQDNFPEVFQDIFSRTTMSANIEESVIEEAAVQLEGFIVSCQYAGRSCNITDRFKRFFDSYYFNCFTYEPAVNERELSEGIENGWSSILLSGSGMLDKNDEIRMLPGLHESRSPMSASEGVRVVIHRPGTRAYPFTEGYDVPTGFSASFGVQPRRNIRIGPPHGNCSKVNPFGEHGEYRLMSCQKMCIQKFVEEECNCSDNALPLRHNSDKPLCRNDDLFPKKCISEPSEECLQALLDLHSKIECARKMKGRLSRNSTALESCMCFPACDEVTYDVSYSLSKWPAAGYEGDATYWDVFGIGKFVERFNRTTTIGKYTSLKSHFNVTRREEAMKDFARLNVYIADSNVVKTEESEDYSRNQLVSDIGGQLGLWVGISIITLAEVFELLFDLLHFFSSTSYREVRQNEANLHESYLSRLNSKL</sequence>
<dbReference type="Gene3D" id="1.10.287.770">
    <property type="entry name" value="YojJ-like"/>
    <property type="match status" value="1"/>
</dbReference>
<keyword evidence="2 11" id="KW-0813">Transport</keyword>
<dbReference type="PRINTS" id="PR01078">
    <property type="entry name" value="AMINACHANNEL"/>
</dbReference>
<evidence type="ECO:0000313" key="13">
    <source>
        <dbReference type="EMBL" id="CAD5119558.1"/>
    </source>
</evidence>
<dbReference type="EMBL" id="CAJFCJ010000010">
    <property type="protein sequence ID" value="CAD5119558.1"/>
    <property type="molecule type" value="Genomic_DNA"/>
</dbReference>
<comment type="caution">
    <text evidence="13">The sequence shown here is derived from an EMBL/GenBank/DDBJ whole genome shotgun (WGS) entry which is preliminary data.</text>
</comment>
<dbReference type="PANTHER" id="PTHR11690:SF227">
    <property type="entry name" value="AMILORIDE-SENSITIVE SODIUM CHANNEL"/>
    <property type="match status" value="1"/>
</dbReference>
<dbReference type="Proteomes" id="UP000549394">
    <property type="component" value="Unassembled WGS sequence"/>
</dbReference>
<feature type="signal peptide" evidence="12">
    <location>
        <begin position="1"/>
        <end position="17"/>
    </location>
</feature>
<dbReference type="Pfam" id="PF00858">
    <property type="entry name" value="ASC"/>
    <property type="match status" value="1"/>
</dbReference>
<keyword evidence="8" id="KW-0472">Membrane</keyword>
<protein>
    <submittedName>
        <fullName evidence="13">DgyrCDS8158</fullName>
    </submittedName>
</protein>
<comment type="similarity">
    <text evidence="11">Belongs to the amiloride-sensitive sodium channel (TC 1.A.6) family.</text>
</comment>
<dbReference type="OrthoDB" id="6021021at2759"/>